<name>K0DWA9_9BURK</name>
<dbReference type="Proteomes" id="UP000010105">
    <property type="component" value="Plasmid pSYMBR3459"/>
</dbReference>
<sequence>MNRPGYASNISTLISQSVGTASYDRYGMCAAPRERIRERQRRREWRNSTITKYYYIYRHKRGGARIVDAPCHVSATPGARRTDVDVNQKA</sequence>
<dbReference type="HOGENOM" id="CLU_2435206_0_0_4"/>
<geneLocation type="plasmid" evidence="1 2">
    <name>pSYMBR3459</name>
</geneLocation>
<dbReference type="KEGG" id="bpx:BUPH_08403"/>
<evidence type="ECO:0000313" key="2">
    <source>
        <dbReference type="Proteomes" id="UP000010105"/>
    </source>
</evidence>
<proteinExistence type="predicted"/>
<accession>K0DWA9</accession>
<protein>
    <submittedName>
        <fullName evidence="1">Uncharacterized protein</fullName>
    </submittedName>
</protein>
<reference evidence="1 2" key="1">
    <citation type="journal article" date="2012" name="J. Bacteriol.">
        <title>Complete Genome Sequence of Burkholderia phenoliruptrix BR3459a (CLA1), a Heat-Tolerant, Nitrogen-Fixing Symbiont of Mimosa flocculosa.</title>
        <authorList>
            <person name="de Oliveira Cunha C."/>
            <person name="Goda Zuleta L.F."/>
            <person name="Paula de Almeida L.G."/>
            <person name="Prioli Ciapina L."/>
            <person name="Lustrino Borges W."/>
            <person name="Pitard R.M."/>
            <person name="Baldani J.I."/>
            <person name="Straliotto R."/>
            <person name="de Faria S.M."/>
            <person name="Hungria M."/>
            <person name="Sousa Cavada B."/>
            <person name="Mercante F.M."/>
            <person name="Ribeiro de Vasconcelos A.T."/>
        </authorList>
    </citation>
    <scope>NUCLEOTIDE SEQUENCE [LARGE SCALE GENOMIC DNA]</scope>
    <source>
        <strain evidence="1 2">BR3459a</strain>
        <plasmid evidence="1 2">pSYMBR3459</plasmid>
    </source>
</reference>
<gene>
    <name evidence="1" type="ORF">BUPH_08403</name>
</gene>
<dbReference type="PATRIC" id="fig|1229205.11.peg.7210"/>
<keyword evidence="1" id="KW-0614">Plasmid</keyword>
<evidence type="ECO:0000313" key="1">
    <source>
        <dbReference type="EMBL" id="AFT90451.1"/>
    </source>
</evidence>
<dbReference type="EMBL" id="CP003865">
    <property type="protein sequence ID" value="AFT90451.1"/>
    <property type="molecule type" value="Genomic_DNA"/>
</dbReference>
<dbReference type="AlphaFoldDB" id="K0DWA9"/>
<organism evidence="1 2">
    <name type="scientific">Paraburkholderia phenoliruptrix BR3459a</name>
    <dbReference type="NCBI Taxonomy" id="1229205"/>
    <lineage>
        <taxon>Bacteria</taxon>
        <taxon>Pseudomonadati</taxon>
        <taxon>Pseudomonadota</taxon>
        <taxon>Betaproteobacteria</taxon>
        <taxon>Burkholderiales</taxon>
        <taxon>Burkholderiaceae</taxon>
        <taxon>Paraburkholderia</taxon>
    </lineage>
</organism>